<dbReference type="GO" id="GO:0008184">
    <property type="term" value="F:glycogen phosphorylase activity"/>
    <property type="evidence" value="ECO:0007669"/>
    <property type="project" value="InterPro"/>
</dbReference>
<evidence type="ECO:0000256" key="9">
    <source>
        <dbReference type="ARBA" id="ARBA00025174"/>
    </source>
</evidence>
<evidence type="ECO:0000256" key="10">
    <source>
        <dbReference type="PIRSR" id="PIRSR000460-1"/>
    </source>
</evidence>
<keyword evidence="4" id="KW-0321">Glycogen metabolism</keyword>
<keyword evidence="5 11" id="KW-0328">Glycosyltransferase</keyword>
<evidence type="ECO:0000256" key="1">
    <source>
        <dbReference type="ARBA" id="ARBA00001275"/>
    </source>
</evidence>
<evidence type="ECO:0000256" key="5">
    <source>
        <dbReference type="ARBA" id="ARBA00022676"/>
    </source>
</evidence>
<evidence type="ECO:0000256" key="11">
    <source>
        <dbReference type="RuleBase" id="RU000587"/>
    </source>
</evidence>
<dbReference type="PROSITE" id="PS00102">
    <property type="entry name" value="PHOSPHORYLASE"/>
    <property type="match status" value="1"/>
</dbReference>
<dbReference type="InterPro" id="IPR011833">
    <property type="entry name" value="Glycg_phsphrylas"/>
</dbReference>
<evidence type="ECO:0000256" key="8">
    <source>
        <dbReference type="ARBA" id="ARBA00023277"/>
    </source>
</evidence>
<dbReference type="GO" id="GO:0005737">
    <property type="term" value="C:cytoplasm"/>
    <property type="evidence" value="ECO:0007669"/>
    <property type="project" value="TreeGrafter"/>
</dbReference>
<evidence type="ECO:0000256" key="2">
    <source>
        <dbReference type="ARBA" id="ARBA00001933"/>
    </source>
</evidence>
<comment type="function">
    <text evidence="11">Allosteric enzyme that catalyzes the rate-limiting step in glycogen catabolism, the phosphorolytic cleavage of glycogen to produce glucose-1-phosphate, and plays a central role in maintaining cellular and organismal glucose homeostasis.</text>
</comment>
<dbReference type="CDD" id="cd04300">
    <property type="entry name" value="GT35_Glycogen_Phosphorylase"/>
    <property type="match status" value="1"/>
</dbReference>
<dbReference type="PANTHER" id="PTHR11468">
    <property type="entry name" value="GLYCOGEN PHOSPHORYLASE"/>
    <property type="match status" value="1"/>
</dbReference>
<dbReference type="GO" id="GO:0030170">
    <property type="term" value="F:pyridoxal phosphate binding"/>
    <property type="evidence" value="ECO:0007669"/>
    <property type="project" value="InterPro"/>
</dbReference>
<dbReference type="AlphaFoldDB" id="A0A8J6P361"/>
<comment type="caution">
    <text evidence="12">The sequence shown here is derived from an EMBL/GenBank/DDBJ whole genome shotgun (WGS) entry which is preliminary data.</text>
</comment>
<comment type="similarity">
    <text evidence="3 11">Belongs to the glycogen phosphorylase family.</text>
</comment>
<dbReference type="Pfam" id="PF00343">
    <property type="entry name" value="Phosphorylase"/>
    <property type="match status" value="1"/>
</dbReference>
<organism evidence="12 13">
    <name type="scientific">Candidatus Desulfatibia vada</name>
    <dbReference type="NCBI Taxonomy" id="2841696"/>
    <lineage>
        <taxon>Bacteria</taxon>
        <taxon>Pseudomonadati</taxon>
        <taxon>Thermodesulfobacteriota</taxon>
        <taxon>Desulfobacteria</taxon>
        <taxon>Desulfobacterales</taxon>
        <taxon>Desulfobacterales incertae sedis</taxon>
        <taxon>Candidatus Desulfatibia</taxon>
    </lineage>
</organism>
<dbReference type="InterPro" id="IPR000811">
    <property type="entry name" value="Glyco_trans_35"/>
</dbReference>
<keyword evidence="7 10" id="KW-0663">Pyridoxal phosphate</keyword>
<evidence type="ECO:0000256" key="3">
    <source>
        <dbReference type="ARBA" id="ARBA00006047"/>
    </source>
</evidence>
<dbReference type="InterPro" id="IPR035090">
    <property type="entry name" value="Pyridoxal_P_attach_site"/>
</dbReference>
<accession>A0A8J6P361</accession>
<keyword evidence="6 11" id="KW-0808">Transferase</keyword>
<evidence type="ECO:0000256" key="7">
    <source>
        <dbReference type="ARBA" id="ARBA00022898"/>
    </source>
</evidence>
<dbReference type="Gene3D" id="3.40.50.2000">
    <property type="entry name" value="Glycogen Phosphorylase B"/>
    <property type="match status" value="2"/>
</dbReference>
<comment type="function">
    <text evidence="9">Phosphorylase is an important allosteric enzyme in carbohydrate metabolism. Enzymes from different sources differ in their regulatory mechanisms and in their natural substrates. However, all known phosphorylases share catalytic and structural properties.</text>
</comment>
<dbReference type="PIRSF" id="PIRSF000460">
    <property type="entry name" value="Pprylas_GlgP"/>
    <property type="match status" value="1"/>
</dbReference>
<feature type="modified residue" description="N6-(pyridoxal phosphate)lysine" evidence="10">
    <location>
        <position position="672"/>
    </location>
</feature>
<evidence type="ECO:0000256" key="4">
    <source>
        <dbReference type="ARBA" id="ARBA00022600"/>
    </source>
</evidence>
<comment type="catalytic activity">
    <reaction evidence="1 11">
        <text>[(1-&gt;4)-alpha-D-glucosyl](n) + phosphate = [(1-&gt;4)-alpha-D-glucosyl](n-1) + alpha-D-glucose 1-phosphate</text>
        <dbReference type="Rhea" id="RHEA:41732"/>
        <dbReference type="Rhea" id="RHEA-COMP:9584"/>
        <dbReference type="Rhea" id="RHEA-COMP:9586"/>
        <dbReference type="ChEBI" id="CHEBI:15444"/>
        <dbReference type="ChEBI" id="CHEBI:43474"/>
        <dbReference type="ChEBI" id="CHEBI:58601"/>
        <dbReference type="EC" id="2.4.1.1"/>
    </reaction>
</comment>
<dbReference type="Proteomes" id="UP000605201">
    <property type="component" value="Unassembled WGS sequence"/>
</dbReference>
<dbReference type="FunFam" id="3.40.50.2000:FF:000005">
    <property type="entry name" value="Alpha-1,4 glucan phosphorylase"/>
    <property type="match status" value="1"/>
</dbReference>
<dbReference type="FunFam" id="3.40.50.2000:FF:000002">
    <property type="entry name" value="Alpha-1,4 glucan phosphorylase"/>
    <property type="match status" value="1"/>
</dbReference>
<dbReference type="NCBIfam" id="TIGR02093">
    <property type="entry name" value="P_ylase"/>
    <property type="match status" value="1"/>
</dbReference>
<proteinExistence type="inferred from homology"/>
<evidence type="ECO:0000313" key="12">
    <source>
        <dbReference type="EMBL" id="MBC8431895.1"/>
    </source>
</evidence>
<evidence type="ECO:0000256" key="6">
    <source>
        <dbReference type="ARBA" id="ARBA00022679"/>
    </source>
</evidence>
<keyword evidence="8 11" id="KW-0119">Carbohydrate metabolism</keyword>
<dbReference type="EC" id="2.4.1.1" evidence="11"/>
<gene>
    <name evidence="12" type="ORF">H8D96_08235</name>
</gene>
<protein>
    <recommendedName>
        <fullName evidence="11">Alpha-1,4 glucan phosphorylase</fullName>
        <ecNumber evidence="11">2.4.1.1</ecNumber>
    </recommendedName>
</protein>
<reference evidence="12 13" key="1">
    <citation type="submission" date="2020-08" db="EMBL/GenBank/DDBJ databases">
        <title>Bridging the membrane lipid divide: bacteria of the FCB group superphylum have the potential to synthesize archaeal ether lipids.</title>
        <authorList>
            <person name="Villanueva L."/>
            <person name="Von Meijenfeldt F.A.B."/>
            <person name="Westbye A.B."/>
            <person name="Yadav S."/>
            <person name="Hopmans E.C."/>
            <person name="Dutilh B.E."/>
            <person name="Sinninghe Damste J.S."/>
        </authorList>
    </citation>
    <scope>NUCLEOTIDE SEQUENCE [LARGE SCALE GENOMIC DNA]</scope>
    <source>
        <strain evidence="12">NIOZ-UU17</strain>
    </source>
</reference>
<evidence type="ECO:0000313" key="13">
    <source>
        <dbReference type="Proteomes" id="UP000605201"/>
    </source>
</evidence>
<sequence>MKTSNLFSKWGTFKKGMDAESIQVSFANHLQYSLSKDQYTATLRDLYHSLALASRDRMVERWIRTQQMYHDHDMKRVYYLSAEYLMGRALINNLINLGIYDETKRAMNEINVDLDEMAEMEPDMGLGNGGLGRLAACFLDSLATLEIPAHGYGLRYEFGIFEQIIRELSQVELPEIWLKYPNPWEIARPEYSFIVRFYGRVKQTILPDERLATEWIDTSNVIGIAYDVPVCGYGNNTVNTLRLWSARATNEFDLEYFQGGDYFKAVEEKNISENISKVLYPNDQFFEGRELRLKQQYFFVSCSIQDIVRRYLTKHASFDQFPDKVAIQMNDTHPSLAIAELMRILLDTHCLAWEKAWDITRRCCAYTNHTLLSEAMEKWSLSIFGNLLPRHLAIIFEINRRFLREVSACCIGDEDQLRRMSIIEEGEKKKIRMAHLAIVGSHSVNGVAELHSRLLREQEFKDFDDMYPGKFNNKTNGITPRRWLLASNFKLANLLTKHIGGQWPGDLEQLTKLAPLAGDTDFKKACGDVKRLNKEELAKIVMDLTDTVIDPGSIFDVQVKRIHEYKRQLLNIIHVVYCWLKLKDSAGLDWYPRTFIFGGKAAPAYHTAKMIIRLICHVAEMINHDRSTNERLKVVFLPNYRVSLAEKIFPAADVSEQISTAGFEASGTSNMKFALNGALTVGTLDGANVEIMEAVGKENIFIFGLNAEEVQALRPHYNPREYLHKDPYLEKSIDLIRSGLFNPEEPDLFGPLIAQLLSDDRYMVFADFEAYHQCHLLVDQTYRNANGWIQKAILNIAAMGRFSSDRTILNYNRDIWHASPLKIEREASAD</sequence>
<dbReference type="PANTHER" id="PTHR11468:SF3">
    <property type="entry name" value="GLYCOGEN PHOSPHORYLASE, LIVER FORM"/>
    <property type="match status" value="1"/>
</dbReference>
<dbReference type="SUPFAM" id="SSF53756">
    <property type="entry name" value="UDP-Glycosyltransferase/glycogen phosphorylase"/>
    <property type="match status" value="1"/>
</dbReference>
<comment type="cofactor">
    <cofactor evidence="2 11">
        <name>pyridoxal 5'-phosphate</name>
        <dbReference type="ChEBI" id="CHEBI:597326"/>
    </cofactor>
</comment>
<dbReference type="EMBL" id="JACNIG010000190">
    <property type="protein sequence ID" value="MBC8431895.1"/>
    <property type="molecule type" value="Genomic_DNA"/>
</dbReference>
<name>A0A8J6P361_9BACT</name>
<dbReference type="GO" id="GO:0005980">
    <property type="term" value="P:glycogen catabolic process"/>
    <property type="evidence" value="ECO:0007669"/>
    <property type="project" value="TreeGrafter"/>
</dbReference>